<dbReference type="GO" id="GO:0003677">
    <property type="term" value="F:DNA binding"/>
    <property type="evidence" value="ECO:0007669"/>
    <property type="project" value="UniProtKB-KW"/>
</dbReference>
<dbReference type="PRINTS" id="PR00755">
    <property type="entry name" value="AFLATOXINBRP"/>
</dbReference>
<name>A0A9W8QQE4_AKAMU</name>
<dbReference type="AlphaFoldDB" id="A0A9W8QQE4"/>
<evidence type="ECO:0000313" key="10">
    <source>
        <dbReference type="Proteomes" id="UP001144673"/>
    </source>
</evidence>
<protein>
    <recommendedName>
        <fullName evidence="8">Zn(2)-C6 fungal-type domain-containing protein</fullName>
    </recommendedName>
</protein>
<dbReference type="RefSeq" id="XP_056060799.1">
    <property type="nucleotide sequence ID" value="XM_056192593.1"/>
</dbReference>
<accession>A0A9W8QQE4</accession>
<sequence length="590" mass="65769">MNLNPHSVVPKPSGRKGNRKVRTGCITCKIRKVKCDEARPSCLRCVGTGRRCQGYVGRSSAPNALLRLSPTMEFESAEGCRAFDYYRSQSAPVLSNIMDSEFWSGLVMRLSVTEPIVRHAVLAMSSLHEHLSTHKEGTDAVGPSFTYAEYGKSISALRDWKPSNGPTIPLLACVLYTCLEFLLDNEQAARMHIIEGRKLLGSIGNESSPALEMVKRDLVPMYTRLGLAAFLYGGSPPRVPEHLRPSISTPVRFESIAEARTLLYHLLDEALRFSTTARPQVYTGELDVDGLQNLASAQQDLLSRLSHWHTLFIVLISGVKTTQANTCTQNLLLMYYNTATIWVSTSLSQDEVAYDSHITAFGTIVSLASAIITGAQRGPPLHSFSFETELIAPVYWTAQKCRHPLLRRAAVKLLMKDELRNRRENLWHSNEAIAIALRTIEIEEESIDRSMVATDRNAMDLRPGSHSTPYSEASSRDSNRSNWHVPLHQPPTLSLDQFEEEMQLDELLDFNRIPETGVGAAHDAGSLAEVLDVQADVVQLQSPYGVPESSRIKNVLIGPRDKNGVSVTTFREPQNVEDQWDVRKEFIPFV</sequence>
<evidence type="ECO:0000313" key="9">
    <source>
        <dbReference type="EMBL" id="KAJ4165884.1"/>
    </source>
</evidence>
<reference evidence="9" key="1">
    <citation type="journal article" date="2023" name="Access Microbiol">
        <title>De-novo genome assembly for Akanthomyces muscarius, a biocontrol agent of insect agricultural pests.</title>
        <authorList>
            <person name="Erdos Z."/>
            <person name="Studholme D.J."/>
            <person name="Raymond B."/>
            <person name="Sharma M."/>
        </authorList>
    </citation>
    <scope>NUCLEOTIDE SEQUENCE</scope>
    <source>
        <strain evidence="9">Ve6</strain>
    </source>
</reference>
<dbReference type="Pfam" id="PF00172">
    <property type="entry name" value="Zn_clus"/>
    <property type="match status" value="1"/>
</dbReference>
<dbReference type="PANTHER" id="PTHR36206">
    <property type="entry name" value="ASPERCRYPTIN BIOSYNTHESIS CLUSTER-SPECIFIC TRANSCRIPTION REGULATOR ATNN-RELATED"/>
    <property type="match status" value="1"/>
</dbReference>
<evidence type="ECO:0000256" key="6">
    <source>
        <dbReference type="ARBA" id="ARBA00023242"/>
    </source>
</evidence>
<keyword evidence="1" id="KW-0479">Metal-binding</keyword>
<evidence type="ECO:0000256" key="4">
    <source>
        <dbReference type="ARBA" id="ARBA00023125"/>
    </source>
</evidence>
<evidence type="ECO:0000256" key="5">
    <source>
        <dbReference type="ARBA" id="ARBA00023163"/>
    </source>
</evidence>
<keyword evidence="4" id="KW-0238">DNA-binding</keyword>
<gene>
    <name evidence="9" type="ORF">LMH87_007494</name>
</gene>
<keyword evidence="3" id="KW-0805">Transcription regulation</keyword>
<keyword evidence="10" id="KW-1185">Reference proteome</keyword>
<proteinExistence type="predicted"/>
<dbReference type="SMART" id="SM00066">
    <property type="entry name" value="GAL4"/>
    <property type="match status" value="1"/>
</dbReference>
<dbReference type="InterPro" id="IPR001138">
    <property type="entry name" value="Zn2Cys6_DnaBD"/>
</dbReference>
<keyword evidence="6" id="KW-0539">Nucleus</keyword>
<dbReference type="SUPFAM" id="SSF57701">
    <property type="entry name" value="Zn2/Cys6 DNA-binding domain"/>
    <property type="match status" value="1"/>
</dbReference>
<comment type="caution">
    <text evidence="9">The sequence shown here is derived from an EMBL/GenBank/DDBJ whole genome shotgun (WGS) entry which is preliminary data.</text>
</comment>
<dbReference type="PROSITE" id="PS00463">
    <property type="entry name" value="ZN2_CY6_FUNGAL_1"/>
    <property type="match status" value="1"/>
</dbReference>
<dbReference type="GO" id="GO:0000981">
    <property type="term" value="F:DNA-binding transcription factor activity, RNA polymerase II-specific"/>
    <property type="evidence" value="ECO:0007669"/>
    <property type="project" value="InterPro"/>
</dbReference>
<dbReference type="PROSITE" id="PS50048">
    <property type="entry name" value="ZN2_CY6_FUNGAL_2"/>
    <property type="match status" value="1"/>
</dbReference>
<feature type="region of interest" description="Disordered" evidence="7">
    <location>
        <begin position="458"/>
        <end position="488"/>
    </location>
</feature>
<feature type="region of interest" description="Disordered" evidence="7">
    <location>
        <begin position="1"/>
        <end position="20"/>
    </location>
</feature>
<dbReference type="PANTHER" id="PTHR36206:SF16">
    <property type="entry name" value="TRANSCRIPTION FACTOR DOMAIN-CONTAINING PROTEIN-RELATED"/>
    <property type="match status" value="1"/>
</dbReference>
<dbReference type="GO" id="GO:0008270">
    <property type="term" value="F:zinc ion binding"/>
    <property type="evidence" value="ECO:0007669"/>
    <property type="project" value="InterPro"/>
</dbReference>
<dbReference type="EMBL" id="JAJHUN010000001">
    <property type="protein sequence ID" value="KAJ4165884.1"/>
    <property type="molecule type" value="Genomic_DNA"/>
</dbReference>
<dbReference type="CDD" id="cd00067">
    <property type="entry name" value="GAL4"/>
    <property type="match status" value="1"/>
</dbReference>
<evidence type="ECO:0000256" key="7">
    <source>
        <dbReference type="SAM" id="MobiDB-lite"/>
    </source>
</evidence>
<keyword evidence="2" id="KW-0862">Zinc</keyword>
<keyword evidence="5" id="KW-0804">Transcription</keyword>
<dbReference type="Proteomes" id="UP001144673">
    <property type="component" value="Chromosome 1"/>
</dbReference>
<dbReference type="InterPro" id="IPR052360">
    <property type="entry name" value="Transcr_Regulatory_Proteins"/>
</dbReference>
<evidence type="ECO:0000259" key="8">
    <source>
        <dbReference type="PROSITE" id="PS50048"/>
    </source>
</evidence>
<dbReference type="InterPro" id="IPR021858">
    <property type="entry name" value="Fun_TF"/>
</dbReference>
<evidence type="ECO:0000256" key="1">
    <source>
        <dbReference type="ARBA" id="ARBA00022723"/>
    </source>
</evidence>
<dbReference type="Pfam" id="PF11951">
    <property type="entry name" value="Fungal_trans_2"/>
    <property type="match status" value="1"/>
</dbReference>
<dbReference type="GeneID" id="80894653"/>
<dbReference type="KEGG" id="amus:LMH87_007494"/>
<dbReference type="InterPro" id="IPR036864">
    <property type="entry name" value="Zn2-C6_fun-type_DNA-bd_sf"/>
</dbReference>
<evidence type="ECO:0000256" key="2">
    <source>
        <dbReference type="ARBA" id="ARBA00022833"/>
    </source>
</evidence>
<evidence type="ECO:0000256" key="3">
    <source>
        <dbReference type="ARBA" id="ARBA00023015"/>
    </source>
</evidence>
<organism evidence="9 10">
    <name type="scientific">Akanthomyces muscarius</name>
    <name type="common">Entomopathogenic fungus</name>
    <name type="synonym">Lecanicillium muscarium</name>
    <dbReference type="NCBI Taxonomy" id="2231603"/>
    <lineage>
        <taxon>Eukaryota</taxon>
        <taxon>Fungi</taxon>
        <taxon>Dikarya</taxon>
        <taxon>Ascomycota</taxon>
        <taxon>Pezizomycotina</taxon>
        <taxon>Sordariomycetes</taxon>
        <taxon>Hypocreomycetidae</taxon>
        <taxon>Hypocreales</taxon>
        <taxon>Cordycipitaceae</taxon>
        <taxon>Akanthomyces</taxon>
    </lineage>
</organism>
<feature type="domain" description="Zn(2)-C6 fungal-type" evidence="8">
    <location>
        <begin position="24"/>
        <end position="52"/>
    </location>
</feature>
<dbReference type="Gene3D" id="4.10.240.10">
    <property type="entry name" value="Zn(2)-C6 fungal-type DNA-binding domain"/>
    <property type="match status" value="1"/>
</dbReference>